<dbReference type="InterPro" id="IPR002347">
    <property type="entry name" value="SDR_fam"/>
</dbReference>
<name>A0A4Z0BYU3_9BURK</name>
<dbReference type="Pfam" id="PF13561">
    <property type="entry name" value="adh_short_C2"/>
    <property type="match status" value="1"/>
</dbReference>
<dbReference type="FunFam" id="3.40.50.720:FF:000084">
    <property type="entry name" value="Short-chain dehydrogenase reductase"/>
    <property type="match status" value="1"/>
</dbReference>
<dbReference type="EMBL" id="SMLL01000001">
    <property type="protein sequence ID" value="TFZ04413.1"/>
    <property type="molecule type" value="Genomic_DNA"/>
</dbReference>
<dbReference type="SUPFAM" id="SSF51735">
    <property type="entry name" value="NAD(P)-binding Rossmann-fold domains"/>
    <property type="match status" value="1"/>
</dbReference>
<dbReference type="OrthoDB" id="9804774at2"/>
<dbReference type="InterPro" id="IPR036291">
    <property type="entry name" value="NAD(P)-bd_dom_sf"/>
</dbReference>
<dbReference type="InterPro" id="IPR050259">
    <property type="entry name" value="SDR"/>
</dbReference>
<evidence type="ECO:0000313" key="2">
    <source>
        <dbReference type="EMBL" id="TFZ04413.1"/>
    </source>
</evidence>
<gene>
    <name evidence="2" type="ORF">EZ242_01265</name>
</gene>
<dbReference type="PRINTS" id="PR00081">
    <property type="entry name" value="GDHRDH"/>
</dbReference>
<evidence type="ECO:0000313" key="3">
    <source>
        <dbReference type="Proteomes" id="UP000297564"/>
    </source>
</evidence>
<dbReference type="AlphaFoldDB" id="A0A4Z0BYU3"/>
<evidence type="ECO:0000256" key="1">
    <source>
        <dbReference type="ARBA" id="ARBA00006484"/>
    </source>
</evidence>
<comment type="caution">
    <text evidence="2">The sequence shown here is derived from an EMBL/GenBank/DDBJ whole genome shotgun (WGS) entry which is preliminary data.</text>
</comment>
<comment type="similarity">
    <text evidence="1">Belongs to the short-chain dehydrogenases/reductases (SDR) family.</text>
</comment>
<reference evidence="2 3" key="1">
    <citation type="submission" date="2019-03" db="EMBL/GenBank/DDBJ databases">
        <title>Ramlibacter rhizophilus CCTCC AB2015357, whole genome shotgun sequence.</title>
        <authorList>
            <person name="Zhang X."/>
            <person name="Feng G."/>
            <person name="Zhu H."/>
        </authorList>
    </citation>
    <scope>NUCLEOTIDE SEQUENCE [LARGE SCALE GENOMIC DNA]</scope>
    <source>
        <strain evidence="2 3">CCTCC AB2015357</strain>
    </source>
</reference>
<dbReference type="Proteomes" id="UP000297564">
    <property type="component" value="Unassembled WGS sequence"/>
</dbReference>
<keyword evidence="3" id="KW-1185">Reference proteome</keyword>
<protein>
    <submittedName>
        <fullName evidence="2">SDR family oxidoreductase</fullName>
    </submittedName>
</protein>
<sequence length="257" mass="26871">MRIDLQGRTALVLGGTRGLGWGCAQALDEAGARVIVNGRDASHGQAAADQLASGHFVPGDVGDEAQRRALVAAVDAIGAPDIIVTNAGGPPAAPFEETDAAQWRRAHEQNILGPLELVRHWLPAMRARGFGRVINITSFVVKELYPNMALSNSVRVGLTGAMGSIAREVAGQGITVNGILPGLMDTGALQRVIRDRAQRQQIGEDAVRAQMAQSIPVGRLGTAADFGPLCAFLASPQAAYITGQNICIDGGLTRNVI</sequence>
<dbReference type="Gene3D" id="3.40.50.720">
    <property type="entry name" value="NAD(P)-binding Rossmann-like Domain"/>
    <property type="match status" value="1"/>
</dbReference>
<dbReference type="PANTHER" id="PTHR42879:SF6">
    <property type="entry name" value="NADPH-DEPENDENT REDUCTASE BACG"/>
    <property type="match status" value="1"/>
</dbReference>
<accession>A0A4Z0BYU3</accession>
<organism evidence="2 3">
    <name type="scientific">Ramlibacter rhizophilus</name>
    <dbReference type="NCBI Taxonomy" id="1781167"/>
    <lineage>
        <taxon>Bacteria</taxon>
        <taxon>Pseudomonadati</taxon>
        <taxon>Pseudomonadota</taxon>
        <taxon>Betaproteobacteria</taxon>
        <taxon>Burkholderiales</taxon>
        <taxon>Comamonadaceae</taxon>
        <taxon>Ramlibacter</taxon>
    </lineage>
</organism>
<dbReference type="RefSeq" id="WP_135283295.1">
    <property type="nucleotide sequence ID" value="NZ_SMLL01000001.1"/>
</dbReference>
<dbReference type="PANTHER" id="PTHR42879">
    <property type="entry name" value="3-OXOACYL-(ACYL-CARRIER-PROTEIN) REDUCTASE"/>
    <property type="match status" value="1"/>
</dbReference>
<proteinExistence type="inferred from homology"/>